<dbReference type="CDD" id="cd23399">
    <property type="entry name" value="beta-trefoil_ABD_ABFB"/>
    <property type="match status" value="1"/>
</dbReference>
<reference evidence="11 12" key="1">
    <citation type="submission" date="2024-07" db="EMBL/GenBank/DDBJ databases">
        <title>Section-level genome sequencing and comparative genomics of Aspergillus sections Usti and Cavernicolus.</title>
        <authorList>
            <consortium name="Lawrence Berkeley National Laboratory"/>
            <person name="Nybo J.L."/>
            <person name="Vesth T.C."/>
            <person name="Theobald S."/>
            <person name="Frisvad J.C."/>
            <person name="Larsen T.O."/>
            <person name="Kjaerboelling I."/>
            <person name="Rothschild-Mancinelli K."/>
            <person name="Lyhne E.K."/>
            <person name="Kogle M.E."/>
            <person name="Barry K."/>
            <person name="Clum A."/>
            <person name="Na H."/>
            <person name="Ledsgaard L."/>
            <person name="Lin J."/>
            <person name="Lipzen A."/>
            <person name="Kuo A."/>
            <person name="Riley R."/>
            <person name="Mondo S."/>
            <person name="Labutti K."/>
            <person name="Haridas S."/>
            <person name="Pangalinan J."/>
            <person name="Salamov A.A."/>
            <person name="Simmons B.A."/>
            <person name="Magnuson J.K."/>
            <person name="Chen J."/>
            <person name="Drula E."/>
            <person name="Henrissat B."/>
            <person name="Wiebenga A."/>
            <person name="Lubbers R.J."/>
            <person name="Gomes A.C."/>
            <person name="Makela M.R."/>
            <person name="Stajich J."/>
            <person name="Grigoriev I.V."/>
            <person name="Mortensen U.H."/>
            <person name="De Vries R.P."/>
            <person name="Baker S.E."/>
            <person name="Andersen M.R."/>
        </authorList>
    </citation>
    <scope>NUCLEOTIDE SEQUENCE [LARGE SCALE GENOMIC DNA]</scope>
    <source>
        <strain evidence="11 12">CBS 123904</strain>
    </source>
</reference>
<keyword evidence="8" id="KW-0858">Xylan degradation</keyword>
<dbReference type="SUPFAM" id="SSF49899">
    <property type="entry name" value="Concanavalin A-like lectins/glucanases"/>
    <property type="match status" value="1"/>
</dbReference>
<accession>A0ABR4J5Y9</accession>
<evidence type="ECO:0000256" key="8">
    <source>
        <dbReference type="RuleBase" id="RU367111"/>
    </source>
</evidence>
<feature type="domain" description="Alpha-L-arabinofuranosidase B catalytic" evidence="10">
    <location>
        <begin position="21"/>
        <end position="336"/>
    </location>
</feature>
<evidence type="ECO:0000256" key="2">
    <source>
        <dbReference type="ARBA" id="ARBA00004834"/>
    </source>
</evidence>
<dbReference type="InterPro" id="IPR013320">
    <property type="entry name" value="ConA-like_dom_sf"/>
</dbReference>
<dbReference type="InterPro" id="IPR007934">
    <property type="entry name" value="AbfB_ABD"/>
</dbReference>
<dbReference type="PANTHER" id="PTHR39447">
    <property type="entry name" value="ALPHA-L-ARABINOFURANOSIDASE B"/>
    <property type="match status" value="1"/>
</dbReference>
<evidence type="ECO:0000259" key="10">
    <source>
        <dbReference type="Pfam" id="PF09206"/>
    </source>
</evidence>
<evidence type="ECO:0000313" key="12">
    <source>
        <dbReference type="Proteomes" id="UP001610446"/>
    </source>
</evidence>
<feature type="chain" id="PRO_5044974694" description="Alpha-L-arabinofuranosidase" evidence="8">
    <location>
        <begin position="20"/>
        <end position="502"/>
    </location>
</feature>
<dbReference type="InterPro" id="IPR015289">
    <property type="entry name" value="A-L-arabinofuranosidase_B_cat"/>
</dbReference>
<name>A0ABR4J5Y9_9EURO</name>
<sequence length="502" mass="51875">MAPRRQAVALLAAGTLASAGPCDIYASGGTPCVAAHSTTRALYNAYTGPLYQVKRASDSSTTNISPRSAGGVADGDAQDTFCAGTTCLITIIYDQSGQGNDLTQAPPGGFDGPESNGYDNLASAVGAPVTLNGEKAYGVFVSPGTGYRNNAASGIATGDEAEGMYAVLDGTHYNDACCFDYGNAETSSTDTGNGHMEAIYFGTNTVWGYGAGSGPWVMADLENGLFSGESTTYNSGDPSVSDRFLTTVVKGEPGNWAIRGGDAASDASLDTYYAGARPSASGYDPMSKEGAIILGIGGDNSNGAQGTFYEGAMTSGYPSDDTEDAVQANILAAGYATAALTSGPAFTVGSTVSFKATTAGYTTRYIAHSGSTVNTQVVSSSSSTTLKEQASWTVRTGLGNSDCYSFESVDTPGSYIRHSAFALLLNADDGSKLFSEDATFCPVEALSEVDTESSIRSWSYPTRYFRHYENVLYVASNGGVDTFDATTSFIADVSWIVSDGFA</sequence>
<proteinExistence type="inferred from homology"/>
<comment type="subcellular location">
    <subcellularLocation>
        <location evidence="8">Secreted</location>
    </subcellularLocation>
</comment>
<dbReference type="InterPro" id="IPR038964">
    <property type="entry name" value="ABFB"/>
</dbReference>
<protein>
    <recommendedName>
        <fullName evidence="8">Alpha-L-arabinofuranosidase</fullName>
        <ecNumber evidence="8">3.2.1.55</ecNumber>
    </recommendedName>
</protein>
<dbReference type="Proteomes" id="UP001610446">
    <property type="component" value="Unassembled WGS sequence"/>
</dbReference>
<dbReference type="Pfam" id="PF05270">
    <property type="entry name" value="AbfB"/>
    <property type="match status" value="1"/>
</dbReference>
<evidence type="ECO:0000256" key="1">
    <source>
        <dbReference type="ARBA" id="ARBA00001462"/>
    </source>
</evidence>
<dbReference type="Pfam" id="PF09206">
    <property type="entry name" value="ArabFuran-catal"/>
    <property type="match status" value="1"/>
</dbReference>
<feature type="signal peptide" evidence="8">
    <location>
        <begin position="1"/>
        <end position="19"/>
    </location>
</feature>
<organism evidence="11 12">
    <name type="scientific">Aspergillus pseudoustus</name>
    <dbReference type="NCBI Taxonomy" id="1810923"/>
    <lineage>
        <taxon>Eukaryota</taxon>
        <taxon>Fungi</taxon>
        <taxon>Dikarya</taxon>
        <taxon>Ascomycota</taxon>
        <taxon>Pezizomycotina</taxon>
        <taxon>Eurotiomycetes</taxon>
        <taxon>Eurotiomycetidae</taxon>
        <taxon>Eurotiales</taxon>
        <taxon>Aspergillaceae</taxon>
        <taxon>Aspergillus</taxon>
        <taxon>Aspergillus subgen. Nidulantes</taxon>
    </lineage>
</organism>
<feature type="domain" description="Alpha-L-arabinofuranosidase B arabinose-binding" evidence="9">
    <location>
        <begin position="355"/>
        <end position="497"/>
    </location>
</feature>
<dbReference type="SUPFAM" id="SSF110221">
    <property type="entry name" value="AbfB domain"/>
    <property type="match status" value="1"/>
</dbReference>
<keyword evidence="8" id="KW-0964">Secreted</keyword>
<dbReference type="Gene3D" id="2.80.10.50">
    <property type="match status" value="1"/>
</dbReference>
<evidence type="ECO:0000259" key="9">
    <source>
        <dbReference type="Pfam" id="PF05270"/>
    </source>
</evidence>
<gene>
    <name evidence="11" type="ORF">BJY01DRAFT_259198</name>
</gene>
<evidence type="ECO:0000313" key="11">
    <source>
        <dbReference type="EMBL" id="KAL2835462.1"/>
    </source>
</evidence>
<dbReference type="EMBL" id="JBFXLU010000204">
    <property type="protein sequence ID" value="KAL2835462.1"/>
    <property type="molecule type" value="Genomic_DNA"/>
</dbReference>
<keyword evidence="12" id="KW-1185">Reference proteome</keyword>
<comment type="pathway">
    <text evidence="2 8">Glycan metabolism; L-arabinan degradation.</text>
</comment>
<evidence type="ECO:0000256" key="6">
    <source>
        <dbReference type="ARBA" id="ARBA00023180"/>
    </source>
</evidence>
<keyword evidence="7 8" id="KW-0326">Glycosidase</keyword>
<evidence type="ECO:0000256" key="7">
    <source>
        <dbReference type="ARBA" id="ARBA00023295"/>
    </source>
</evidence>
<evidence type="ECO:0000256" key="5">
    <source>
        <dbReference type="ARBA" id="ARBA00022801"/>
    </source>
</evidence>
<keyword evidence="8" id="KW-0119">Carbohydrate metabolism</keyword>
<evidence type="ECO:0000256" key="4">
    <source>
        <dbReference type="ARBA" id="ARBA00022729"/>
    </source>
</evidence>
<keyword evidence="5 8" id="KW-0378">Hydrolase</keyword>
<keyword evidence="8" id="KW-0624">Polysaccharide degradation</keyword>
<comment type="catalytic activity">
    <reaction evidence="1 8">
        <text>Hydrolysis of terminal non-reducing alpha-L-arabinofuranoside residues in alpha-L-arabinosides.</text>
        <dbReference type="EC" id="3.2.1.55"/>
    </reaction>
</comment>
<evidence type="ECO:0000256" key="3">
    <source>
        <dbReference type="ARBA" id="ARBA00006963"/>
    </source>
</evidence>
<dbReference type="Gene3D" id="2.60.120.200">
    <property type="match status" value="1"/>
</dbReference>
<comment type="caution">
    <text evidence="11">The sequence shown here is derived from an EMBL/GenBank/DDBJ whole genome shotgun (WGS) entry which is preliminary data.</text>
</comment>
<dbReference type="PANTHER" id="PTHR39447:SF2">
    <property type="entry name" value="ALPHA-L-ARABINOFURANOSIDASE B"/>
    <property type="match status" value="1"/>
</dbReference>
<dbReference type="EC" id="3.2.1.55" evidence="8"/>
<keyword evidence="6" id="KW-0325">Glycoprotein</keyword>
<keyword evidence="4 8" id="KW-0732">Signal</keyword>
<dbReference type="InterPro" id="IPR036195">
    <property type="entry name" value="AbfB_ABD_sf"/>
</dbReference>
<comment type="similarity">
    <text evidence="3 8">Belongs to the glycosyl hydrolase 54 family.</text>
</comment>